<feature type="domain" description="N-acetylmuramoyl-L-alanine amidase" evidence="5">
    <location>
        <begin position="7"/>
        <end position="152"/>
    </location>
</feature>
<dbReference type="GO" id="GO:0008745">
    <property type="term" value="F:N-acetylmuramoyl-L-alanine amidase activity"/>
    <property type="evidence" value="ECO:0007669"/>
    <property type="project" value="UniProtKB-EC"/>
</dbReference>
<dbReference type="EC" id="3.5.1.28" evidence="2"/>
<sequence length="291" mass="31107">MQIHTYTGSYNLSRRPGGVRYIIVHYTGSGSSKAGSALANCKYFSGGNRNASADFFIDDSGVWKYNPDLSRYYTWAVGDGHGRYGITNANSVSIEVCNNGGPFTGTQIAYLSQLVRELMTQFGVPASRVVRHYDASRKCCPLPYSPNGEDPTGSKWASLHARITSGAGSAESEDDLPTPSDVWAFTNGGNQIDTTPGTAWTNLMDTNMRIQDIQSVLGSDGQHDVLANVVDTNLRIQELQTTITALTEAIRTLASAQGADPEAVAKAVSDAVAAKLSEIKLSVTTDGQAQP</sequence>
<evidence type="ECO:0000259" key="5">
    <source>
        <dbReference type="SMART" id="SM00644"/>
    </source>
</evidence>
<dbReference type="RefSeq" id="WP_021726298.1">
    <property type="nucleotide sequence ID" value="NZ_AWEZ01000047.1"/>
</dbReference>
<dbReference type="CDD" id="cd06583">
    <property type="entry name" value="PGRP"/>
    <property type="match status" value="1"/>
</dbReference>
<dbReference type="GO" id="GO:0009253">
    <property type="term" value="P:peptidoglycan catabolic process"/>
    <property type="evidence" value="ECO:0007669"/>
    <property type="project" value="InterPro"/>
</dbReference>
<dbReference type="InterPro" id="IPR036505">
    <property type="entry name" value="Amidase/PGRP_sf"/>
</dbReference>
<keyword evidence="7" id="KW-1185">Reference proteome</keyword>
<dbReference type="AlphaFoldDB" id="U2TPH0"/>
<name>U2TPH0_9ACTN</name>
<dbReference type="Pfam" id="PF01510">
    <property type="entry name" value="Amidase_2"/>
    <property type="match status" value="1"/>
</dbReference>
<dbReference type="GO" id="GO:0071555">
    <property type="term" value="P:cell wall organization"/>
    <property type="evidence" value="ECO:0007669"/>
    <property type="project" value="UniProtKB-KW"/>
</dbReference>
<protein>
    <recommendedName>
        <fullName evidence="2">N-acetylmuramoyl-L-alanine amidase</fullName>
        <ecNumber evidence="2">3.5.1.28</ecNumber>
    </recommendedName>
</protein>
<dbReference type="PATRIC" id="fig|1125712.3.peg.1411"/>
<keyword evidence="4" id="KW-0961">Cell wall biogenesis/degradation</keyword>
<evidence type="ECO:0000256" key="1">
    <source>
        <dbReference type="ARBA" id="ARBA00001561"/>
    </source>
</evidence>
<dbReference type="Proteomes" id="UP000016638">
    <property type="component" value="Unassembled WGS sequence"/>
</dbReference>
<dbReference type="OrthoDB" id="9758772at2"/>
<keyword evidence="3 6" id="KW-0378">Hydrolase</keyword>
<comment type="caution">
    <text evidence="6">The sequence shown here is derived from an EMBL/GenBank/DDBJ whole genome shotgun (WGS) entry which is preliminary data.</text>
</comment>
<dbReference type="SMART" id="SM00644">
    <property type="entry name" value="Ami_2"/>
    <property type="match status" value="1"/>
</dbReference>
<dbReference type="SUPFAM" id="SSF55846">
    <property type="entry name" value="N-acetylmuramoyl-L-alanine amidase-like"/>
    <property type="match status" value="1"/>
</dbReference>
<dbReference type="InterPro" id="IPR002502">
    <property type="entry name" value="Amidase_domain"/>
</dbReference>
<dbReference type="PANTHER" id="PTHR30417:SF1">
    <property type="entry name" value="N-ACETYLMURAMOYL-L-ALANINE AMIDASE AMID"/>
    <property type="match status" value="1"/>
</dbReference>
<reference evidence="6 7" key="1">
    <citation type="submission" date="2013-08" db="EMBL/GenBank/DDBJ databases">
        <authorList>
            <person name="Durkin A.S."/>
            <person name="Haft D.R."/>
            <person name="McCorrison J."/>
            <person name="Torralba M."/>
            <person name="Gillis M."/>
            <person name="Haft D.H."/>
            <person name="Methe B."/>
            <person name="Sutton G."/>
            <person name="Nelson K.E."/>
        </authorList>
    </citation>
    <scope>NUCLEOTIDE SEQUENCE [LARGE SCALE GENOMIC DNA]</scope>
    <source>
        <strain evidence="6 7">F0195</strain>
    </source>
</reference>
<dbReference type="GO" id="GO:0009254">
    <property type="term" value="P:peptidoglycan turnover"/>
    <property type="evidence" value="ECO:0007669"/>
    <property type="project" value="TreeGrafter"/>
</dbReference>
<evidence type="ECO:0000313" key="6">
    <source>
        <dbReference type="EMBL" id="ERL08023.1"/>
    </source>
</evidence>
<dbReference type="Gene3D" id="3.40.80.10">
    <property type="entry name" value="Peptidoglycan recognition protein-like"/>
    <property type="match status" value="1"/>
</dbReference>
<dbReference type="eggNOG" id="COG5632">
    <property type="taxonomic scope" value="Bacteria"/>
</dbReference>
<comment type="catalytic activity">
    <reaction evidence="1">
        <text>Hydrolyzes the link between N-acetylmuramoyl residues and L-amino acid residues in certain cell-wall glycopeptides.</text>
        <dbReference type="EC" id="3.5.1.28"/>
    </reaction>
</comment>
<evidence type="ECO:0000256" key="3">
    <source>
        <dbReference type="ARBA" id="ARBA00022801"/>
    </source>
</evidence>
<dbReference type="STRING" id="1125712.HMPREF1316_2352"/>
<evidence type="ECO:0000256" key="2">
    <source>
        <dbReference type="ARBA" id="ARBA00011901"/>
    </source>
</evidence>
<accession>U2TPH0</accession>
<proteinExistence type="predicted"/>
<evidence type="ECO:0000256" key="4">
    <source>
        <dbReference type="ARBA" id="ARBA00023316"/>
    </source>
</evidence>
<evidence type="ECO:0000313" key="7">
    <source>
        <dbReference type="Proteomes" id="UP000016638"/>
    </source>
</evidence>
<dbReference type="PANTHER" id="PTHR30417">
    <property type="entry name" value="N-ACETYLMURAMOYL-L-ALANINE AMIDASE AMID"/>
    <property type="match status" value="1"/>
</dbReference>
<dbReference type="InterPro" id="IPR051206">
    <property type="entry name" value="NAMLAA_amidase_2"/>
</dbReference>
<dbReference type="EMBL" id="AWEZ01000047">
    <property type="protein sequence ID" value="ERL08023.1"/>
    <property type="molecule type" value="Genomic_DNA"/>
</dbReference>
<organism evidence="6 7">
    <name type="scientific">Olsenella profusa F0195</name>
    <dbReference type="NCBI Taxonomy" id="1125712"/>
    <lineage>
        <taxon>Bacteria</taxon>
        <taxon>Bacillati</taxon>
        <taxon>Actinomycetota</taxon>
        <taxon>Coriobacteriia</taxon>
        <taxon>Coriobacteriales</taxon>
        <taxon>Atopobiaceae</taxon>
        <taxon>Olsenella</taxon>
    </lineage>
</organism>
<gene>
    <name evidence="6" type="ORF">HMPREF1316_2352</name>
</gene>